<evidence type="ECO:0000256" key="5">
    <source>
        <dbReference type="SAM" id="Phobius"/>
    </source>
</evidence>
<dbReference type="PANTHER" id="PTHR43630">
    <property type="entry name" value="POLY-BETA-1,6-N-ACETYL-D-GLUCOSAMINE SYNTHASE"/>
    <property type="match status" value="1"/>
</dbReference>
<evidence type="ECO:0000259" key="7">
    <source>
        <dbReference type="Pfam" id="PF13632"/>
    </source>
</evidence>
<dbReference type="AlphaFoldDB" id="A0A2R8C036"/>
<dbReference type="EC" id="2.4.1.336" evidence="8"/>
<evidence type="ECO:0000313" key="9">
    <source>
        <dbReference type="Proteomes" id="UP000244912"/>
    </source>
</evidence>
<dbReference type="InterPro" id="IPR029044">
    <property type="entry name" value="Nucleotide-diphossugar_trans"/>
</dbReference>
<dbReference type="InterPro" id="IPR007831">
    <property type="entry name" value="T2SS_GspE_N"/>
</dbReference>
<dbReference type="SUPFAM" id="SSF53448">
    <property type="entry name" value="Nucleotide-diphospho-sugar transferases"/>
    <property type="match status" value="1"/>
</dbReference>
<dbReference type="PANTHER" id="PTHR43630:SF1">
    <property type="entry name" value="POLY-BETA-1,6-N-ACETYL-D-GLUCOSAMINE SYNTHASE"/>
    <property type="match status" value="1"/>
</dbReference>
<dbReference type="EMBL" id="ONZF01000011">
    <property type="protein sequence ID" value="SPJ25739.1"/>
    <property type="molecule type" value="Genomic_DNA"/>
</dbReference>
<dbReference type="Gene3D" id="3.90.550.10">
    <property type="entry name" value="Spore Coat Polysaccharide Biosynthesis Protein SpsA, Chain A"/>
    <property type="match status" value="1"/>
</dbReference>
<keyword evidence="5" id="KW-0812">Transmembrane</keyword>
<dbReference type="Pfam" id="PF13632">
    <property type="entry name" value="Glyco_trans_2_3"/>
    <property type="match status" value="1"/>
</dbReference>
<keyword evidence="3 8" id="KW-0808">Transferase</keyword>
<dbReference type="GO" id="GO:0016757">
    <property type="term" value="F:glycosyltransferase activity"/>
    <property type="evidence" value="ECO:0007669"/>
    <property type="project" value="UniProtKB-KW"/>
</dbReference>
<accession>A0A2R8C036</accession>
<dbReference type="Pfam" id="PF05157">
    <property type="entry name" value="MshEN"/>
    <property type="match status" value="1"/>
</dbReference>
<feature type="region of interest" description="Disordered" evidence="4">
    <location>
        <begin position="1"/>
        <end position="23"/>
    </location>
</feature>
<evidence type="ECO:0000259" key="6">
    <source>
        <dbReference type="Pfam" id="PF05157"/>
    </source>
</evidence>
<reference evidence="8 9" key="1">
    <citation type="submission" date="2018-03" db="EMBL/GenBank/DDBJ databases">
        <authorList>
            <person name="Keele B.F."/>
        </authorList>
    </citation>
    <scope>NUCLEOTIDE SEQUENCE [LARGE SCALE GENOMIC DNA]</scope>
    <source>
        <strain evidence="8 9">CECT 8504</strain>
    </source>
</reference>
<organism evidence="8 9">
    <name type="scientific">Palleronia abyssalis</name>
    <dbReference type="NCBI Taxonomy" id="1501240"/>
    <lineage>
        <taxon>Bacteria</taxon>
        <taxon>Pseudomonadati</taxon>
        <taxon>Pseudomonadota</taxon>
        <taxon>Alphaproteobacteria</taxon>
        <taxon>Rhodobacterales</taxon>
        <taxon>Roseobacteraceae</taxon>
        <taxon>Palleronia</taxon>
    </lineage>
</organism>
<sequence>MPLDSTANSASGAQLTPHGFPDPDAIRRLGAPFCARHGILPLRPAGALRPVLCEDPGSFAAISDRVSEVLGPVRPFPALREDIATQLIRFAGDPLAKSAEQRSPPDRSCRDLSPRVARIVIVLSLAALAAVAAPKAVFLVGNLLAMLCLMIHTAMHVVALIPSRVPTSDPPPLPDAELPVISILVPLFQEQDIATILMGRLAALDYPRDRLDLCLIVEHTDRITAATLAQTSLPGWVRVLSVAPGTVQTKPRAMNMALDFCRGSIVGIYDAEDAPDPRQLRKVADYFAQADPQVVALQGRLNFYNTRATWLTRCFSIDYAAWFWVTLPVVQKLGWPVLLGGTTVFLRREALEAVGGWDAHNVTEDADLGIRLARAGYRTDLIDTVTFEEATANPKAWIRQRSRWQKGYAVTWVAHMRHPISLLCDLGPWRFFGVQVLLLASLVSTALAPFLWPIWLLLVNVHHPVAGLVHPWAFLAISLFLGSTLIIHLIVLVVGVVRQDRPALLPWIPVMQLYYPLATISLVKAVVEFVICPFFWDKTSHGVTKPDLEVSKTRRAPNQT</sequence>
<feature type="domain" description="Glycosyltransferase 2-like" evidence="7">
    <location>
        <begin position="267"/>
        <end position="456"/>
    </location>
</feature>
<keyword evidence="5" id="KW-0472">Membrane</keyword>
<keyword evidence="5" id="KW-1133">Transmembrane helix</keyword>
<feature type="transmembrane region" description="Helical" evidence="5">
    <location>
        <begin position="116"/>
        <end position="133"/>
    </location>
</feature>
<proteinExistence type="inferred from homology"/>
<evidence type="ECO:0000256" key="3">
    <source>
        <dbReference type="ARBA" id="ARBA00022679"/>
    </source>
</evidence>
<evidence type="ECO:0000256" key="4">
    <source>
        <dbReference type="SAM" id="MobiDB-lite"/>
    </source>
</evidence>
<dbReference type="Proteomes" id="UP000244912">
    <property type="component" value="Unassembled WGS sequence"/>
</dbReference>
<evidence type="ECO:0000256" key="1">
    <source>
        <dbReference type="ARBA" id="ARBA00006739"/>
    </source>
</evidence>
<feature type="compositionally biased region" description="Polar residues" evidence="4">
    <location>
        <begin position="1"/>
        <end position="14"/>
    </location>
</feature>
<gene>
    <name evidence="8" type="ORF">PAA8504_03590</name>
</gene>
<feature type="transmembrane region" description="Helical" evidence="5">
    <location>
        <begin position="513"/>
        <end position="536"/>
    </location>
</feature>
<keyword evidence="2 8" id="KW-0328">Glycosyltransferase</keyword>
<name>A0A2R8C036_9RHOB</name>
<feature type="transmembrane region" description="Helical" evidence="5">
    <location>
        <begin position="431"/>
        <end position="452"/>
    </location>
</feature>
<dbReference type="InterPro" id="IPR001173">
    <property type="entry name" value="Glyco_trans_2-like"/>
</dbReference>
<dbReference type="OrthoDB" id="7431422at2"/>
<feature type="domain" description="Type II secretion system protein GspE N-terminal" evidence="6">
    <location>
        <begin position="21"/>
        <end position="94"/>
    </location>
</feature>
<evidence type="ECO:0000313" key="8">
    <source>
        <dbReference type="EMBL" id="SPJ25739.1"/>
    </source>
</evidence>
<keyword evidence="9" id="KW-1185">Reference proteome</keyword>
<feature type="transmembrane region" description="Helical" evidence="5">
    <location>
        <begin position="472"/>
        <end position="497"/>
    </location>
</feature>
<comment type="similarity">
    <text evidence="1">Belongs to the glycosyltransferase 2 family.</text>
</comment>
<evidence type="ECO:0000256" key="2">
    <source>
        <dbReference type="ARBA" id="ARBA00022676"/>
    </source>
</evidence>
<protein>
    <submittedName>
        <fullName evidence="8">Beta-monoglucosyldiacylglycerol synthase</fullName>
        <ecNumber evidence="8">2.4.1.336</ecNumber>
    </submittedName>
</protein>